<dbReference type="Pfam" id="PF24883">
    <property type="entry name" value="NPHP3_N"/>
    <property type="match status" value="1"/>
</dbReference>
<evidence type="ECO:0000313" key="6">
    <source>
        <dbReference type="EMBL" id="OSS46080.1"/>
    </source>
</evidence>
<name>A0A1Y2LQR8_EPING</name>
<feature type="domain" description="Heterokaryon incompatibility" evidence="3">
    <location>
        <begin position="25"/>
        <end position="144"/>
    </location>
</feature>
<dbReference type="InterPro" id="IPR056125">
    <property type="entry name" value="DUF7708"/>
</dbReference>
<reference evidence="6 8" key="1">
    <citation type="journal article" date="2017" name="Genome Announc.">
        <title>Genome sequence of the saprophytic ascomycete Epicoccum nigrum ICMP 19927 strain isolated from New Zealand.</title>
        <authorList>
            <person name="Fokin M."/>
            <person name="Fleetwood D."/>
            <person name="Weir B.S."/>
            <person name="Villas-Boas S.G."/>
        </authorList>
    </citation>
    <scope>NUCLEOTIDE SEQUENCE [LARGE SCALE GENOMIC DNA]</scope>
    <source>
        <strain evidence="6 8">ICMP 19927</strain>
    </source>
</reference>
<evidence type="ECO:0000259" key="3">
    <source>
        <dbReference type="Pfam" id="PF06985"/>
    </source>
</evidence>
<proteinExistence type="predicted"/>
<dbReference type="Proteomes" id="UP000193240">
    <property type="component" value="Unassembled WGS sequence"/>
</dbReference>
<organism evidence="6 8">
    <name type="scientific">Epicoccum nigrum</name>
    <name type="common">Soil fungus</name>
    <name type="synonym">Epicoccum purpurascens</name>
    <dbReference type="NCBI Taxonomy" id="105696"/>
    <lineage>
        <taxon>Eukaryota</taxon>
        <taxon>Fungi</taxon>
        <taxon>Dikarya</taxon>
        <taxon>Ascomycota</taxon>
        <taxon>Pezizomycotina</taxon>
        <taxon>Dothideomycetes</taxon>
        <taxon>Pleosporomycetidae</taxon>
        <taxon>Pleosporales</taxon>
        <taxon>Pleosporineae</taxon>
        <taxon>Didymellaceae</taxon>
        <taxon>Epicoccum</taxon>
    </lineage>
</organism>
<dbReference type="InterPro" id="IPR010730">
    <property type="entry name" value="HET"/>
</dbReference>
<feature type="compositionally biased region" description="Low complexity" evidence="2">
    <location>
        <begin position="1576"/>
        <end position="1590"/>
    </location>
</feature>
<keyword evidence="1" id="KW-0677">Repeat</keyword>
<dbReference type="Pfam" id="PF06985">
    <property type="entry name" value="HET"/>
    <property type="match status" value="1"/>
</dbReference>
<dbReference type="EMBL" id="KZ107838">
    <property type="protein sequence ID" value="OSS54924.1"/>
    <property type="molecule type" value="Genomic_DNA"/>
</dbReference>
<accession>A0A1Y2LQR8</accession>
<evidence type="ECO:0000256" key="1">
    <source>
        <dbReference type="ARBA" id="ARBA00022737"/>
    </source>
</evidence>
<dbReference type="InterPro" id="IPR027417">
    <property type="entry name" value="P-loop_NTPase"/>
</dbReference>
<evidence type="ECO:0000313" key="8">
    <source>
        <dbReference type="Proteomes" id="UP000193240"/>
    </source>
</evidence>
<gene>
    <name evidence="7" type="ORF">B5807_00798</name>
    <name evidence="6" type="ORF">B5807_08305</name>
</gene>
<sequence length="1744" mass="198808">MRLIYCRADGTLEIREFHKRDIPPYAILSHTWGDDEVTFQDYLKGKATLHQGFEKISIYQKQALEDGLNYIWVDTCCIDKQNHAELSEAINSMFLWYSRASRCYAHLSDVSSLDPKTKKMQPSNVWMERFQGSRWFTRGWTLQELIAPGSVEFFSSEGHLLGNKHSLELKITQITGVPTDALRGQPLRYFSVRERFAWADYRETSKEEDKAYCLCGIFNIFMPLLYGEGEDKARKRLEKHVRESQDDEMDYHSDDDHGSFVFPGNYKAYERGMDTKGIEVMKRRRSFDNSTGMSRSRAARMAFARKAPIDSPTILDSWHQALCLSRDITIEADPNSIFQAAHMSFLNAVYWDERPHFKTFTNQQEMMADILGHCRKTKHSSKLITACQIIDDFSARWTHFFAAITFAVNVDLEWSCTLWGAIRLIFVRSLNFQNLFEKLTYLLGKIRQELPSYQDFMGCLETDPKELVRKDLGQALGFVYADILRFCRDACRLFRTSLSDLEQQTDPVIDILFVPFSLRFQSFLARLHEHKILFAVDLRAGRYKLLTAFIEKVFQRLKEREDFIHDKTTWRFLTNERNDCKDANRTSAVKWVLPPDFRTDFDKAKKARSSGSCTWLQYFPAYTTWKASLQPPAVNETIGWRKSSPCNVPILLLEGSAGYGKTVLSTAMIEDLELTIPRDVRADSNPVDPKVVYFHFNAQKPGQRSFSDALRAAAAQVIELLADNSDVMDLLSVCRMQENGSRHMATTHELSDFLLLAVRRLPSAAFVFDGIDECHDFEDLWPFLSTTCADTSIKVLLLGRPGTTIPPEYAHLVERHCLPGINQLDIYTFFVRELSTMQCLGQLDKDVNAELTADTLASCANSSFLWASLIMSYLRSPALSLSERKQEIWDPNRLVTIPRLYSEMLQQFEGLYPQDRDLLIRIFRVLVLSKRPPTIEELGAAITIEPGRKISTESRRVGLMETLQRLCGTLVEIGPCSTVLFSHLSFRSFLLSNEAMNMKSPFRIDLTSSSLWMSGVCLSYLVHDVPPGLLSGKPDTEADKLELIARFQFLEYSARYWVEHAADALQLMPHTLHGLISDGYQLFQQLGIFLGNKSSISTWIEACWSWNFRPSVEPLWQELEKRLGCRDIRNMQDPMQAHARKPLDCIHDLSKDLRKLEEQWSHLLAVRPYEIWGPSVSAFLGPMSWAYNHEAKVITVPDGKWSEYLGETIFKVSKLSGCGQFLGVLIVSRPIATRLSFTGYSGEYQSCACSLGMCECSQPQTQVDLEGIVATYQVLELKSGFPSIRYFTIDLDPEDVLEVELAANGQEFRFPVSFTSDMSQISVLRSLYWEDSPGNLRQQRITLPLIPLGVGSCNLLCAKYRRLFSPCGQYLAHFERQRDFNDSSEGFWSLTIWERQVTDAYVTNVVAWQNIASLSDVYGDYLIDGSFALNPRYQVVAFMENVPNRLASVSQTSLWNFRTAPTGSCVERQAAKNVYATGLQNLNFSPCGGFLSGDHFYYKEKRLINIQQHMVDAFPMIPLVRGMYAERGRSEYAKGGDSESRTIAKCPEEKWKKKSGKNKRQRKTKILGSVSEDESPTTTTSQTSMTTTQHTSRRLTTHSDPAALADYQTLPSSDMLTVGTRDNKPVLQTIRTYSDGAVVLKSFSSSVDTEECLLFLPNGTQKSVSSAVLSNNEDSDQIRILLTPNFRDTYTWNDPLIRQSATVVSRPIESILEYRVPHDGHSIVYRAGELARIPEGSAQKRILK</sequence>
<dbReference type="PANTHER" id="PTHR10622:SF13">
    <property type="entry name" value="NACHT DOMAIN-CONTAINING PROTEIN"/>
    <property type="match status" value="1"/>
</dbReference>
<dbReference type="InParanoid" id="A0A1Y2LQR8"/>
<dbReference type="InterPro" id="IPR056884">
    <property type="entry name" value="NPHP3-like_N"/>
</dbReference>
<feature type="domain" description="Nephrocystin 3-like N-terminal" evidence="5">
    <location>
        <begin position="639"/>
        <end position="800"/>
    </location>
</feature>
<evidence type="ECO:0000313" key="7">
    <source>
        <dbReference type="EMBL" id="OSS54924.1"/>
    </source>
</evidence>
<dbReference type="Pfam" id="PF24809">
    <property type="entry name" value="DUF7708"/>
    <property type="match status" value="1"/>
</dbReference>
<feature type="compositionally biased region" description="Basic residues" evidence="2">
    <location>
        <begin position="1552"/>
        <end position="1565"/>
    </location>
</feature>
<evidence type="ECO:0000256" key="2">
    <source>
        <dbReference type="SAM" id="MobiDB-lite"/>
    </source>
</evidence>
<dbReference type="STRING" id="105696.A0A1Y2LQR8"/>
<dbReference type="EMBL" id="KZ107852">
    <property type="protein sequence ID" value="OSS46080.1"/>
    <property type="molecule type" value="Genomic_DNA"/>
</dbReference>
<dbReference type="PANTHER" id="PTHR10622">
    <property type="entry name" value="HET DOMAIN-CONTAINING PROTEIN"/>
    <property type="match status" value="1"/>
</dbReference>
<evidence type="ECO:0000259" key="5">
    <source>
        <dbReference type="Pfam" id="PF24883"/>
    </source>
</evidence>
<evidence type="ECO:0000259" key="4">
    <source>
        <dbReference type="Pfam" id="PF24809"/>
    </source>
</evidence>
<dbReference type="SUPFAM" id="SSF52540">
    <property type="entry name" value="P-loop containing nucleoside triphosphate hydrolases"/>
    <property type="match status" value="1"/>
</dbReference>
<protein>
    <submittedName>
        <fullName evidence="6">Uncharacterized protein</fullName>
    </submittedName>
</protein>
<feature type="region of interest" description="Disordered" evidence="2">
    <location>
        <begin position="1530"/>
        <end position="1601"/>
    </location>
</feature>
<feature type="domain" description="DUF7708" evidence="4">
    <location>
        <begin position="390"/>
        <end position="529"/>
    </location>
</feature>
<keyword evidence="8" id="KW-1185">Reference proteome</keyword>
<feature type="compositionally biased region" description="Basic and acidic residues" evidence="2">
    <location>
        <begin position="1530"/>
        <end position="1551"/>
    </location>
</feature>